<proteinExistence type="predicted"/>
<evidence type="ECO:0000313" key="1">
    <source>
        <dbReference type="EMBL" id="KAJ6038587.1"/>
    </source>
</evidence>
<evidence type="ECO:0000313" key="2">
    <source>
        <dbReference type="Proteomes" id="UP001219568"/>
    </source>
</evidence>
<name>A0AAD6I9U1_PENCN</name>
<sequence>MASLSQHLVKMVSARHGPFLFRIFSLFPQLSLSLHQDYFSARRLFSSLLRASLVCQFCSLSCGCTVPKKTATDRLLVTYHFIISRSCSLISQPPHPRRPFNPAEFDDEADSGEDDIIAAISSDLERGDAIYETDLTELEDVSSPRKRLRSDDNLALEPEVSFDARELYVDPLDEGGVDLSEIPEDFDKAPGTIERRERIESRWKRYCLSQVRNRPNKPKWREAEEALR</sequence>
<comment type="caution">
    <text evidence="1">The sequence shown here is derived from an EMBL/GenBank/DDBJ whole genome shotgun (WGS) entry which is preliminary data.</text>
</comment>
<dbReference type="EMBL" id="JAQJZL010000009">
    <property type="protein sequence ID" value="KAJ6038587.1"/>
    <property type="molecule type" value="Genomic_DNA"/>
</dbReference>
<gene>
    <name evidence="1" type="ORF">N7460_008358</name>
</gene>
<accession>A0AAD6I9U1</accession>
<dbReference type="Proteomes" id="UP001219568">
    <property type="component" value="Unassembled WGS sequence"/>
</dbReference>
<dbReference type="AlphaFoldDB" id="A0AAD6I9U1"/>
<reference evidence="1" key="2">
    <citation type="submission" date="2023-01" db="EMBL/GenBank/DDBJ databases">
        <authorList>
            <person name="Petersen C."/>
        </authorList>
    </citation>
    <scope>NUCLEOTIDE SEQUENCE</scope>
    <source>
        <strain evidence="1">IBT 15450</strain>
    </source>
</reference>
<protein>
    <submittedName>
        <fullName evidence="1">Uncharacterized protein</fullName>
    </submittedName>
</protein>
<keyword evidence="2" id="KW-1185">Reference proteome</keyword>
<organism evidence="1 2">
    <name type="scientific">Penicillium canescens</name>
    <dbReference type="NCBI Taxonomy" id="5083"/>
    <lineage>
        <taxon>Eukaryota</taxon>
        <taxon>Fungi</taxon>
        <taxon>Dikarya</taxon>
        <taxon>Ascomycota</taxon>
        <taxon>Pezizomycotina</taxon>
        <taxon>Eurotiomycetes</taxon>
        <taxon>Eurotiomycetidae</taxon>
        <taxon>Eurotiales</taxon>
        <taxon>Aspergillaceae</taxon>
        <taxon>Penicillium</taxon>
    </lineage>
</organism>
<reference evidence="1" key="1">
    <citation type="journal article" date="2023" name="IMA Fungus">
        <title>Comparative genomic study of the Penicillium genus elucidates a diverse pangenome and 15 lateral gene transfer events.</title>
        <authorList>
            <person name="Petersen C."/>
            <person name="Sorensen T."/>
            <person name="Nielsen M.R."/>
            <person name="Sondergaard T.E."/>
            <person name="Sorensen J.L."/>
            <person name="Fitzpatrick D.A."/>
            <person name="Frisvad J.C."/>
            <person name="Nielsen K.L."/>
        </authorList>
    </citation>
    <scope>NUCLEOTIDE SEQUENCE</scope>
    <source>
        <strain evidence="1">IBT 15450</strain>
    </source>
</reference>